<reference evidence="1 2" key="1">
    <citation type="submission" date="2012-06" db="EMBL/GenBank/DDBJ databases">
        <title>Finished chromosome of genome of Crinalium epipsammum PCC 9333.</title>
        <authorList>
            <consortium name="US DOE Joint Genome Institute"/>
            <person name="Gugger M."/>
            <person name="Coursin T."/>
            <person name="Rippka R."/>
            <person name="Tandeau De Marsac N."/>
            <person name="Huntemann M."/>
            <person name="Wei C.-L."/>
            <person name="Han J."/>
            <person name="Detter J.C."/>
            <person name="Han C."/>
            <person name="Tapia R."/>
            <person name="Davenport K."/>
            <person name="Daligault H."/>
            <person name="Erkkila T."/>
            <person name="Gu W."/>
            <person name="Munk A.C.C."/>
            <person name="Teshima H."/>
            <person name="Xu Y."/>
            <person name="Chain P."/>
            <person name="Chen A."/>
            <person name="Krypides N."/>
            <person name="Mavromatis K."/>
            <person name="Markowitz V."/>
            <person name="Szeto E."/>
            <person name="Ivanova N."/>
            <person name="Mikhailova N."/>
            <person name="Ovchinnikova G."/>
            <person name="Pagani I."/>
            <person name="Pati A."/>
            <person name="Goodwin L."/>
            <person name="Peters L."/>
            <person name="Pitluck S."/>
            <person name="Woyke T."/>
            <person name="Kerfeld C."/>
        </authorList>
    </citation>
    <scope>NUCLEOTIDE SEQUENCE [LARGE SCALE GENOMIC DNA]</scope>
    <source>
        <strain evidence="1 2">PCC 9333</strain>
    </source>
</reference>
<dbReference type="EMBL" id="CP003620">
    <property type="protein sequence ID" value="AFZ11933.1"/>
    <property type="molecule type" value="Genomic_DNA"/>
</dbReference>
<name>K9VUZ8_9CYAN</name>
<dbReference type="RefSeq" id="WP_015202055.1">
    <property type="nucleotide sequence ID" value="NC_019753.1"/>
</dbReference>
<proteinExistence type="predicted"/>
<dbReference type="STRING" id="1173022.Cri9333_1019"/>
<organism evidence="1 2">
    <name type="scientific">Crinalium epipsammum PCC 9333</name>
    <dbReference type="NCBI Taxonomy" id="1173022"/>
    <lineage>
        <taxon>Bacteria</taxon>
        <taxon>Bacillati</taxon>
        <taxon>Cyanobacteriota</taxon>
        <taxon>Cyanophyceae</taxon>
        <taxon>Gomontiellales</taxon>
        <taxon>Gomontiellaceae</taxon>
        <taxon>Crinalium</taxon>
    </lineage>
</organism>
<dbReference type="AlphaFoldDB" id="K9VUZ8"/>
<keyword evidence="2" id="KW-1185">Reference proteome</keyword>
<protein>
    <submittedName>
        <fullName evidence="1">Uncharacterized protein</fullName>
    </submittedName>
</protein>
<accession>K9VUZ8</accession>
<gene>
    <name evidence="1" type="ORF">Cri9333_1019</name>
</gene>
<evidence type="ECO:0000313" key="1">
    <source>
        <dbReference type="EMBL" id="AFZ11933.1"/>
    </source>
</evidence>
<sequence length="41" mass="4639">MKGRSHRGVRAGGLGLYSRTFQGVGFIVAYYNEINQTYGWK</sequence>
<dbReference type="HOGENOM" id="CLU_3268807_0_0_3"/>
<dbReference type="KEGG" id="cep:Cri9333_1019"/>
<evidence type="ECO:0000313" key="2">
    <source>
        <dbReference type="Proteomes" id="UP000010472"/>
    </source>
</evidence>
<dbReference type="Proteomes" id="UP000010472">
    <property type="component" value="Chromosome"/>
</dbReference>